<evidence type="ECO:0000313" key="2">
    <source>
        <dbReference type="EMBL" id="AII28101.1"/>
    </source>
</evidence>
<organism evidence="2 3">
    <name type="scientific">Bacillus phage Bobb</name>
    <dbReference type="NCBI Taxonomy" id="1527469"/>
    <lineage>
        <taxon>Viruses</taxon>
        <taxon>Duplodnaviria</taxon>
        <taxon>Heunggongvirae</taxon>
        <taxon>Uroviricota</taxon>
        <taxon>Caudoviricetes</taxon>
        <taxon>Herelleviridae</taxon>
        <taxon>Bastillevirinae</taxon>
        <taxon>Agatevirus</taxon>
        <taxon>Agatevirus bobb</taxon>
    </lineage>
</organism>
<dbReference type="KEGG" id="vg:20283487"/>
<proteinExistence type="predicted"/>
<keyword evidence="3" id="KW-1185">Reference proteome</keyword>
<name>A0A076G7K3_9CAUD</name>
<dbReference type="Proteomes" id="UP000028664">
    <property type="component" value="Segment"/>
</dbReference>
<dbReference type="EMBL" id="KM051843">
    <property type="protein sequence ID" value="AII28101.1"/>
    <property type="molecule type" value="Genomic_DNA"/>
</dbReference>
<dbReference type="GeneID" id="20283487"/>
<evidence type="ECO:0000313" key="3">
    <source>
        <dbReference type="Proteomes" id="UP000028664"/>
    </source>
</evidence>
<feature type="coiled-coil region" evidence="1">
    <location>
        <begin position="12"/>
        <end position="60"/>
    </location>
</feature>
<evidence type="ECO:0000256" key="1">
    <source>
        <dbReference type="SAM" id="Coils"/>
    </source>
</evidence>
<protein>
    <submittedName>
        <fullName evidence="2">Uncharacterized protein</fullName>
    </submittedName>
</protein>
<keyword evidence="1" id="KW-0175">Coiled coil</keyword>
<dbReference type="RefSeq" id="YP_009056469.1">
    <property type="nucleotide sequence ID" value="NC_024792.1"/>
</dbReference>
<sequence>MSILKKIVYDKVYRLHDNNKRLEQNIRNLQSELRAQERRLARLEEEKKVSQEAVEEACETFGFVIGGYKDSSILDYESELFYDEETAQKAKEKTKAEADKEDFRKVEDSIKKDNIRIACESPCSGLEHEKNIENAIERGLFK</sequence>
<reference evidence="2 3" key="1">
    <citation type="submission" date="2014-06" db="EMBL/GenBank/DDBJ databases">
        <title>Bioinformatic genomic analysis of Bacillus phage Bobb.</title>
        <authorList>
            <person name="Lewis H.M.N."/>
            <person name="Temple L."/>
            <person name="Barth R.N."/>
            <person name="Bowles K.M."/>
            <person name="Churchin D.I."/>
            <person name="Scott-Croshaw C."/>
            <person name="Glasgow G.H."/>
            <person name="Gloe M.W."/>
            <person name="McGough T.M."/>
            <person name="Nutbrown S.A."/>
            <person name="Romulus S.R."/>
            <person name="Sanders K.A.M."/>
            <person name="Diachok C.R."/>
            <person name="Serigano J.P."/>
            <person name="Shin D."/>
            <person name="Suresh M.H."/>
            <person name="Conner A.R.N."/>
            <person name="Korba R.M."/>
            <person name="Livermore R.J."/>
            <person name="Rohlf M.B."/>
            <person name="Utterback S.D."/>
            <person name="Wilson V.E."/>
        </authorList>
    </citation>
    <scope>NUCLEOTIDE SEQUENCE [LARGE SCALE GENOMIC DNA]</scope>
</reference>
<accession>A0A076G7K3</accession>